<protein>
    <submittedName>
        <fullName evidence="1">Uncharacterized protein</fullName>
    </submittedName>
</protein>
<evidence type="ECO:0000313" key="1">
    <source>
        <dbReference type="EMBL" id="DAF55623.1"/>
    </source>
</evidence>
<sequence length="41" mass="4725">MLFIAIESMIHAPDNVSNLIKITKTEKEYSRFLMGYDGFLS</sequence>
<accession>A0A8S5SY60</accession>
<organism evidence="1">
    <name type="scientific">Myoviridae sp. ctVeR24</name>
    <dbReference type="NCBI Taxonomy" id="2827689"/>
    <lineage>
        <taxon>Viruses</taxon>
        <taxon>Duplodnaviria</taxon>
        <taxon>Heunggongvirae</taxon>
        <taxon>Uroviricota</taxon>
        <taxon>Caudoviricetes</taxon>
    </lineage>
</organism>
<proteinExistence type="predicted"/>
<dbReference type="EMBL" id="BK032695">
    <property type="protein sequence ID" value="DAF55623.1"/>
    <property type="molecule type" value="Genomic_DNA"/>
</dbReference>
<name>A0A8S5SY60_9CAUD</name>
<reference evidence="1" key="1">
    <citation type="journal article" date="2021" name="Proc. Natl. Acad. Sci. U.S.A.">
        <title>A Catalog of Tens of Thousands of Viruses from Human Metagenomes Reveals Hidden Associations with Chronic Diseases.</title>
        <authorList>
            <person name="Tisza M.J."/>
            <person name="Buck C.B."/>
        </authorList>
    </citation>
    <scope>NUCLEOTIDE SEQUENCE</scope>
    <source>
        <strain evidence="1">CtVeR24</strain>
    </source>
</reference>